<gene>
    <name evidence="1" type="ORF">VFH_II220200</name>
</gene>
<dbReference type="AlphaFoldDB" id="A0AAV0ZWR4"/>
<evidence type="ECO:0008006" key="3">
    <source>
        <dbReference type="Google" id="ProtNLM"/>
    </source>
</evidence>
<dbReference type="PANTHER" id="PTHR34427">
    <property type="entry name" value="DUF4283 DOMAIN PROTEIN"/>
    <property type="match status" value="1"/>
</dbReference>
<dbReference type="PANTHER" id="PTHR34427:SF5">
    <property type="entry name" value="DUF4283 DOMAIN-CONTAINING PROTEIN"/>
    <property type="match status" value="1"/>
</dbReference>
<evidence type="ECO:0000313" key="2">
    <source>
        <dbReference type="Proteomes" id="UP001157006"/>
    </source>
</evidence>
<proteinExistence type="predicted"/>
<protein>
    <recommendedName>
        <fullName evidence="3">DUF4283 domain-containing protein</fullName>
    </recommendedName>
</protein>
<dbReference type="Proteomes" id="UP001157006">
    <property type="component" value="Chromosome 2"/>
</dbReference>
<accession>A0AAV0ZWR4</accession>
<keyword evidence="2" id="KW-1185">Reference proteome</keyword>
<evidence type="ECO:0000313" key="1">
    <source>
        <dbReference type="EMBL" id="CAI8600377.1"/>
    </source>
</evidence>
<dbReference type="EMBL" id="OX451737">
    <property type="protein sequence ID" value="CAI8600377.1"/>
    <property type="molecule type" value="Genomic_DNA"/>
</dbReference>
<reference evidence="1 2" key="1">
    <citation type="submission" date="2023-01" db="EMBL/GenBank/DDBJ databases">
        <authorList>
            <person name="Kreplak J."/>
        </authorList>
    </citation>
    <scope>NUCLEOTIDE SEQUENCE [LARGE SCALE GENOMIC DNA]</scope>
</reference>
<name>A0AAV0ZWR4_VICFA</name>
<sequence length="157" mass="18450">MDVGILSLEVIPMGGNKVFIKVQEEEDFHTLFKEAKEFFQYWFTKVEEWYPKAVMNGKITWIKMYGVPIQAWNQKFFEKLIIGKGSLVFVGIVTEKKRMFDYARCLIRKTSMESLNKAVQVKVNGHIYNIKLKEEEFSCPVDIQTMNQSLENEDFES</sequence>
<organism evidence="1 2">
    <name type="scientific">Vicia faba</name>
    <name type="common">Broad bean</name>
    <name type="synonym">Faba vulgaris</name>
    <dbReference type="NCBI Taxonomy" id="3906"/>
    <lineage>
        <taxon>Eukaryota</taxon>
        <taxon>Viridiplantae</taxon>
        <taxon>Streptophyta</taxon>
        <taxon>Embryophyta</taxon>
        <taxon>Tracheophyta</taxon>
        <taxon>Spermatophyta</taxon>
        <taxon>Magnoliopsida</taxon>
        <taxon>eudicotyledons</taxon>
        <taxon>Gunneridae</taxon>
        <taxon>Pentapetalae</taxon>
        <taxon>rosids</taxon>
        <taxon>fabids</taxon>
        <taxon>Fabales</taxon>
        <taxon>Fabaceae</taxon>
        <taxon>Papilionoideae</taxon>
        <taxon>50 kb inversion clade</taxon>
        <taxon>NPAAA clade</taxon>
        <taxon>Hologalegina</taxon>
        <taxon>IRL clade</taxon>
        <taxon>Fabeae</taxon>
        <taxon>Vicia</taxon>
    </lineage>
</organism>